<feature type="compositionally biased region" description="Basic and acidic residues" evidence="1">
    <location>
        <begin position="297"/>
        <end position="311"/>
    </location>
</feature>
<feature type="compositionally biased region" description="Low complexity" evidence="1">
    <location>
        <begin position="231"/>
        <end position="241"/>
    </location>
</feature>
<gene>
    <name evidence="2" type="ORF">CEY00_Acc02939</name>
</gene>
<dbReference type="InParanoid" id="A0A2R6RRM0"/>
<dbReference type="Proteomes" id="UP000241394">
    <property type="component" value="Chromosome LG3"/>
</dbReference>
<dbReference type="EMBL" id="NKQK01000003">
    <property type="protein sequence ID" value="PSS32639.1"/>
    <property type="molecule type" value="Genomic_DNA"/>
</dbReference>
<organism evidence="2 3">
    <name type="scientific">Actinidia chinensis var. chinensis</name>
    <name type="common">Chinese soft-hair kiwi</name>
    <dbReference type="NCBI Taxonomy" id="1590841"/>
    <lineage>
        <taxon>Eukaryota</taxon>
        <taxon>Viridiplantae</taxon>
        <taxon>Streptophyta</taxon>
        <taxon>Embryophyta</taxon>
        <taxon>Tracheophyta</taxon>
        <taxon>Spermatophyta</taxon>
        <taxon>Magnoliopsida</taxon>
        <taxon>eudicotyledons</taxon>
        <taxon>Gunneridae</taxon>
        <taxon>Pentapetalae</taxon>
        <taxon>asterids</taxon>
        <taxon>Ericales</taxon>
        <taxon>Actinidiaceae</taxon>
        <taxon>Actinidia</taxon>
    </lineage>
</organism>
<feature type="compositionally biased region" description="Polar residues" evidence="1">
    <location>
        <begin position="273"/>
        <end position="283"/>
    </location>
</feature>
<keyword evidence="2" id="KW-0347">Helicase</keyword>
<dbReference type="STRING" id="1590841.A0A2R6RRM0"/>
<keyword evidence="3" id="KW-1185">Reference proteome</keyword>
<dbReference type="OrthoDB" id="1747509at2759"/>
<proteinExistence type="predicted"/>
<protein>
    <submittedName>
        <fullName evidence="2">DEAD-box ATP-dependent RNA helicase</fullName>
    </submittedName>
</protein>
<comment type="caution">
    <text evidence="2">The sequence shown here is derived from an EMBL/GenBank/DDBJ whole genome shotgun (WGS) entry which is preliminary data.</text>
</comment>
<reference evidence="2 3" key="1">
    <citation type="submission" date="2017-07" db="EMBL/GenBank/DDBJ databases">
        <title>An improved, manually edited Actinidia chinensis var. chinensis (kiwifruit) genome highlights the challenges associated with draft genomes and gene prediction in plants.</title>
        <authorList>
            <person name="Pilkington S."/>
            <person name="Crowhurst R."/>
            <person name="Hilario E."/>
            <person name="Nardozza S."/>
            <person name="Fraser L."/>
            <person name="Peng Y."/>
            <person name="Gunaseelan K."/>
            <person name="Simpson R."/>
            <person name="Tahir J."/>
            <person name="Deroles S."/>
            <person name="Templeton K."/>
            <person name="Luo Z."/>
            <person name="Davy M."/>
            <person name="Cheng C."/>
            <person name="Mcneilage M."/>
            <person name="Scaglione D."/>
            <person name="Liu Y."/>
            <person name="Zhang Q."/>
            <person name="Datson P."/>
            <person name="De Silva N."/>
            <person name="Gardiner S."/>
            <person name="Bassett H."/>
            <person name="Chagne D."/>
            <person name="Mccallum J."/>
            <person name="Dzierzon H."/>
            <person name="Deng C."/>
            <person name="Wang Y.-Y."/>
            <person name="Barron N."/>
            <person name="Manako K."/>
            <person name="Bowen J."/>
            <person name="Foster T."/>
            <person name="Erridge Z."/>
            <person name="Tiffin H."/>
            <person name="Waite C."/>
            <person name="Davies K."/>
            <person name="Grierson E."/>
            <person name="Laing W."/>
            <person name="Kirk R."/>
            <person name="Chen X."/>
            <person name="Wood M."/>
            <person name="Montefiori M."/>
            <person name="Brummell D."/>
            <person name="Schwinn K."/>
            <person name="Catanach A."/>
            <person name="Fullerton C."/>
            <person name="Li D."/>
            <person name="Meiyalaghan S."/>
            <person name="Nieuwenhuizen N."/>
            <person name="Read N."/>
            <person name="Prakash R."/>
            <person name="Hunter D."/>
            <person name="Zhang H."/>
            <person name="Mckenzie M."/>
            <person name="Knabel M."/>
            <person name="Harris A."/>
            <person name="Allan A."/>
            <person name="Chen A."/>
            <person name="Janssen B."/>
            <person name="Plunkett B."/>
            <person name="Dwamena C."/>
            <person name="Voogd C."/>
            <person name="Leif D."/>
            <person name="Lafferty D."/>
            <person name="Souleyre E."/>
            <person name="Varkonyi-Gasic E."/>
            <person name="Gambi F."/>
            <person name="Hanley J."/>
            <person name="Yao J.-L."/>
            <person name="Cheung J."/>
            <person name="David K."/>
            <person name="Warren B."/>
            <person name="Marsh K."/>
            <person name="Snowden K."/>
            <person name="Lin-Wang K."/>
            <person name="Brian L."/>
            <person name="Martinez-Sanchez M."/>
            <person name="Wang M."/>
            <person name="Ileperuma N."/>
            <person name="Macnee N."/>
            <person name="Campin R."/>
            <person name="Mcatee P."/>
            <person name="Drummond R."/>
            <person name="Espley R."/>
            <person name="Ireland H."/>
            <person name="Wu R."/>
            <person name="Atkinson R."/>
            <person name="Karunairetnam S."/>
            <person name="Bulley S."/>
            <person name="Chunkath S."/>
            <person name="Hanley Z."/>
            <person name="Storey R."/>
            <person name="Thrimawithana A."/>
            <person name="Thomson S."/>
            <person name="David C."/>
            <person name="Testolin R."/>
        </authorList>
    </citation>
    <scope>NUCLEOTIDE SEQUENCE [LARGE SCALE GENOMIC DNA]</scope>
    <source>
        <strain evidence="3">cv. Red5</strain>
        <tissue evidence="2">Young leaf</tissue>
    </source>
</reference>
<evidence type="ECO:0000256" key="1">
    <source>
        <dbReference type="SAM" id="MobiDB-lite"/>
    </source>
</evidence>
<accession>A0A2R6RRM0</accession>
<keyword evidence="2" id="KW-0378">Hydrolase</keyword>
<sequence length="413" mass="45773">MPILQMPLSLPTPQHSLSSSRALFLPTPLYLIPKFSHLSLRVTTRRLPPIRMGGGPRTYPGGVSKWQWKRMQAKKSKQLLKAQLARERQIYEMLKRAELKAAVAQLERPWEPVERPTSLFSVHADEQVKVLADRFQRPGGFDLWSESDGPQLFTPGDAVPSARFFPKGVVHSIKPYGRIDKGSENFDEFSLPASDSEAENGEERSGYSNSGRFGDGLSSEGLVEARDFSESVVRSGRGSSGKFRKKGKIEKGSDGFGKLSLPGTGNGKERNRYSNSGRFSDGSSIGGLGEARNSSESVDRSRKASDGKFRKEEKRLRYVVANVNNLNGLASGEVGFEGERRMETPGRRTGNHRLSREVGFEGKRIRESSGRRTGSHRLSRGSGSEKVRGSNSEAFDMNLQHDGSYGFQAENWD</sequence>
<name>A0A2R6RRM0_ACTCC</name>
<dbReference type="PANTHER" id="PTHR37724:SF1">
    <property type="entry name" value="OS02G0564300 PROTEIN"/>
    <property type="match status" value="1"/>
</dbReference>
<keyword evidence="2" id="KW-0547">Nucleotide-binding</keyword>
<feature type="compositionally biased region" description="Basic and acidic residues" evidence="1">
    <location>
        <begin position="360"/>
        <end position="370"/>
    </location>
</feature>
<dbReference type="Gramene" id="PSS32639">
    <property type="protein sequence ID" value="PSS32639"/>
    <property type="gene ID" value="CEY00_Acc02939"/>
</dbReference>
<feature type="region of interest" description="Disordered" evidence="1">
    <location>
        <begin position="360"/>
        <end position="413"/>
    </location>
</feature>
<feature type="region of interest" description="Disordered" evidence="1">
    <location>
        <begin position="228"/>
        <end position="311"/>
    </location>
</feature>
<evidence type="ECO:0000313" key="3">
    <source>
        <dbReference type="Proteomes" id="UP000241394"/>
    </source>
</evidence>
<feature type="region of interest" description="Disordered" evidence="1">
    <location>
        <begin position="187"/>
        <end position="214"/>
    </location>
</feature>
<reference evidence="3" key="2">
    <citation type="journal article" date="2018" name="BMC Genomics">
        <title>A manually annotated Actinidia chinensis var. chinensis (kiwifruit) genome highlights the challenges associated with draft genomes and gene prediction in plants.</title>
        <authorList>
            <person name="Pilkington S.M."/>
            <person name="Crowhurst R."/>
            <person name="Hilario E."/>
            <person name="Nardozza S."/>
            <person name="Fraser L."/>
            <person name="Peng Y."/>
            <person name="Gunaseelan K."/>
            <person name="Simpson R."/>
            <person name="Tahir J."/>
            <person name="Deroles S.C."/>
            <person name="Templeton K."/>
            <person name="Luo Z."/>
            <person name="Davy M."/>
            <person name="Cheng C."/>
            <person name="McNeilage M."/>
            <person name="Scaglione D."/>
            <person name="Liu Y."/>
            <person name="Zhang Q."/>
            <person name="Datson P."/>
            <person name="De Silva N."/>
            <person name="Gardiner S.E."/>
            <person name="Bassett H."/>
            <person name="Chagne D."/>
            <person name="McCallum J."/>
            <person name="Dzierzon H."/>
            <person name="Deng C."/>
            <person name="Wang Y.Y."/>
            <person name="Barron L."/>
            <person name="Manako K."/>
            <person name="Bowen J."/>
            <person name="Foster T.M."/>
            <person name="Erridge Z.A."/>
            <person name="Tiffin H."/>
            <person name="Waite C.N."/>
            <person name="Davies K.M."/>
            <person name="Grierson E.P."/>
            <person name="Laing W.A."/>
            <person name="Kirk R."/>
            <person name="Chen X."/>
            <person name="Wood M."/>
            <person name="Montefiori M."/>
            <person name="Brummell D.A."/>
            <person name="Schwinn K.E."/>
            <person name="Catanach A."/>
            <person name="Fullerton C."/>
            <person name="Li D."/>
            <person name="Meiyalaghan S."/>
            <person name="Nieuwenhuizen N."/>
            <person name="Read N."/>
            <person name="Prakash R."/>
            <person name="Hunter D."/>
            <person name="Zhang H."/>
            <person name="McKenzie M."/>
            <person name="Knabel M."/>
            <person name="Harris A."/>
            <person name="Allan A.C."/>
            <person name="Gleave A."/>
            <person name="Chen A."/>
            <person name="Janssen B.J."/>
            <person name="Plunkett B."/>
            <person name="Ampomah-Dwamena C."/>
            <person name="Voogd C."/>
            <person name="Leif D."/>
            <person name="Lafferty D."/>
            <person name="Souleyre E.J.F."/>
            <person name="Varkonyi-Gasic E."/>
            <person name="Gambi F."/>
            <person name="Hanley J."/>
            <person name="Yao J.L."/>
            <person name="Cheung J."/>
            <person name="David K.M."/>
            <person name="Warren B."/>
            <person name="Marsh K."/>
            <person name="Snowden K.C."/>
            <person name="Lin-Wang K."/>
            <person name="Brian L."/>
            <person name="Martinez-Sanchez M."/>
            <person name="Wang M."/>
            <person name="Ileperuma N."/>
            <person name="Macnee N."/>
            <person name="Campin R."/>
            <person name="McAtee P."/>
            <person name="Drummond R.S.M."/>
            <person name="Espley R.V."/>
            <person name="Ireland H.S."/>
            <person name="Wu R."/>
            <person name="Atkinson R.G."/>
            <person name="Karunairetnam S."/>
            <person name="Bulley S."/>
            <person name="Chunkath S."/>
            <person name="Hanley Z."/>
            <person name="Storey R."/>
            <person name="Thrimawithana A.H."/>
            <person name="Thomson S."/>
            <person name="David C."/>
            <person name="Testolin R."/>
            <person name="Huang H."/>
            <person name="Hellens R.P."/>
            <person name="Schaffer R.J."/>
        </authorList>
    </citation>
    <scope>NUCLEOTIDE SEQUENCE [LARGE SCALE GENOMIC DNA]</scope>
    <source>
        <strain evidence="3">cv. Red5</strain>
    </source>
</reference>
<dbReference type="GO" id="GO:0004386">
    <property type="term" value="F:helicase activity"/>
    <property type="evidence" value="ECO:0007669"/>
    <property type="project" value="UniProtKB-KW"/>
</dbReference>
<dbReference type="PANTHER" id="PTHR37724">
    <property type="entry name" value="OS02G0564300 PROTEIN"/>
    <property type="match status" value="1"/>
</dbReference>
<dbReference type="AlphaFoldDB" id="A0A2R6RRM0"/>
<evidence type="ECO:0000313" key="2">
    <source>
        <dbReference type="EMBL" id="PSS32639.1"/>
    </source>
</evidence>
<keyword evidence="2" id="KW-0067">ATP-binding</keyword>